<dbReference type="Gene3D" id="2.30.130.110">
    <property type="match status" value="1"/>
</dbReference>
<dbReference type="Pfam" id="PF08666">
    <property type="entry name" value="SAF"/>
    <property type="match status" value="1"/>
</dbReference>
<organism evidence="4 5">
    <name type="scientific">Paracoccus aerius</name>
    <dbReference type="NCBI Taxonomy" id="1915382"/>
    <lineage>
        <taxon>Bacteria</taxon>
        <taxon>Pseudomonadati</taxon>
        <taxon>Pseudomonadota</taxon>
        <taxon>Alphaproteobacteria</taxon>
        <taxon>Rhodobacterales</taxon>
        <taxon>Paracoccaceae</taxon>
        <taxon>Paracoccus</taxon>
    </lineage>
</organism>
<dbReference type="CDD" id="cd11613">
    <property type="entry name" value="SAF_AH_GD"/>
    <property type="match status" value="1"/>
</dbReference>
<dbReference type="InterPro" id="IPR052172">
    <property type="entry name" value="UxaA_altronate/galactarate_dh"/>
</dbReference>
<dbReference type="InterPro" id="IPR007392">
    <property type="entry name" value="GD_AH_second"/>
</dbReference>
<sequence length="512" mass="53689">MTDTATPPVLGKSSAARPATMHLSPADTVAIALRPLVAGEVHEGVTLADDVPLGHKFAVVPIPRGAAVVKYGQIMAEAKADIAPGQHVHVHNIGMAEEHSHAASHTGTIHALPERTTFEGYLRPDGRVGTRNFIGILASVNCSSTVCGAIADAANRTLLPKYPGIDGFAPIVHDQGCGMANQGEGFDALVRTLKGYRDHPNFGGVLIVGLGCEVNQLTLYKPTEWTRERFHTFNIQEVGGSASAVRRALELLEPIAAAASQDRRTTQPVSKLVLGMQCGGSDGFSGITANPALGVASDMLVAAGGTSILSETPEIFGAEHLLIARGSPQTGAKINAMIEWWRDYTEKNNASLDNNPSPGNKKGGLTTILEKSLGAVAKGGLSPLAGAFAYAERIDTTGFVYMDSPGYDPVAATGQVASGANLIAFTTGRGSCFGAKPAPSIKLASNSTLFRQMPEDIDIDCGVVVDEGVSLEEMGTRIYDLLLDTASGKRSKSEEFGYGDNEFVPWKIGAVL</sequence>
<proteinExistence type="inferred from homology"/>
<dbReference type="InterPro" id="IPR044144">
    <property type="entry name" value="SAF_UxaA/GarD"/>
</dbReference>
<comment type="caution">
    <text evidence="4">The sequence shown here is derived from an EMBL/GenBank/DDBJ whole genome shotgun (WGS) entry which is preliminary data.</text>
</comment>
<feature type="domain" description="SAF" evidence="3">
    <location>
        <begin position="27"/>
        <end position="94"/>
    </location>
</feature>
<name>A0ABS1SAH6_9RHOB</name>
<evidence type="ECO:0000313" key="4">
    <source>
        <dbReference type="EMBL" id="MBL3675540.1"/>
    </source>
</evidence>
<keyword evidence="5" id="KW-1185">Reference proteome</keyword>
<evidence type="ECO:0000313" key="5">
    <source>
        <dbReference type="Proteomes" id="UP000644749"/>
    </source>
</evidence>
<dbReference type="RefSeq" id="WP_202380296.1">
    <property type="nucleotide sequence ID" value="NZ_BNCL01000031.1"/>
</dbReference>
<gene>
    <name evidence="4" type="ORF">JL111_18885</name>
</gene>
<accession>A0ABS1SAH6</accession>
<dbReference type="Proteomes" id="UP000644749">
    <property type="component" value="Unassembled WGS sequence"/>
</dbReference>
<dbReference type="SMART" id="SM00858">
    <property type="entry name" value="SAF"/>
    <property type="match status" value="1"/>
</dbReference>
<dbReference type="Pfam" id="PF04295">
    <property type="entry name" value="GD_AH_second"/>
    <property type="match status" value="1"/>
</dbReference>
<evidence type="ECO:0000256" key="1">
    <source>
        <dbReference type="ARBA" id="ARBA00010986"/>
    </source>
</evidence>
<protein>
    <submittedName>
        <fullName evidence="4">Altronate dehydratase</fullName>
    </submittedName>
</protein>
<evidence type="ECO:0000259" key="3">
    <source>
        <dbReference type="SMART" id="SM00858"/>
    </source>
</evidence>
<evidence type="ECO:0000256" key="2">
    <source>
        <dbReference type="ARBA" id="ARBA00023239"/>
    </source>
</evidence>
<reference evidence="4 5" key="1">
    <citation type="submission" date="2021-01" db="EMBL/GenBank/DDBJ databases">
        <title>011410 draft genome.</title>
        <authorList>
            <person name="Lang L."/>
        </authorList>
    </citation>
    <scope>NUCLEOTIDE SEQUENCE [LARGE SCALE GENOMIC DNA]</scope>
    <source>
        <strain evidence="4 5">KCTC 42845</strain>
    </source>
</reference>
<dbReference type="PANTHER" id="PTHR30536:SF5">
    <property type="entry name" value="ALTRONATE DEHYDRATASE"/>
    <property type="match status" value="1"/>
</dbReference>
<dbReference type="InterPro" id="IPR013974">
    <property type="entry name" value="SAF"/>
</dbReference>
<dbReference type="EMBL" id="JAESHT010000029">
    <property type="protein sequence ID" value="MBL3675540.1"/>
    <property type="molecule type" value="Genomic_DNA"/>
</dbReference>
<dbReference type="InterPro" id="IPR048332">
    <property type="entry name" value="GD_AH_C"/>
</dbReference>
<dbReference type="PANTHER" id="PTHR30536">
    <property type="entry name" value="ALTRONATE/GALACTARATE DEHYDRATASE"/>
    <property type="match status" value="1"/>
</dbReference>
<dbReference type="Pfam" id="PF20629">
    <property type="entry name" value="GD_AH_C"/>
    <property type="match status" value="1"/>
</dbReference>
<keyword evidence="2" id="KW-0456">Lyase</keyword>
<comment type="similarity">
    <text evidence="1">Belongs to the UxaA family.</text>
</comment>